<keyword evidence="2 7" id="KW-0813">Transport</keyword>
<feature type="transmembrane region" description="Helical" evidence="7">
    <location>
        <begin position="21"/>
        <end position="43"/>
    </location>
</feature>
<protein>
    <submittedName>
        <fullName evidence="9">Peptide/nickel transport system permease protein</fullName>
    </submittedName>
</protein>
<evidence type="ECO:0000313" key="9">
    <source>
        <dbReference type="EMBL" id="MDP9866319.1"/>
    </source>
</evidence>
<evidence type="ECO:0000256" key="7">
    <source>
        <dbReference type="RuleBase" id="RU363032"/>
    </source>
</evidence>
<evidence type="ECO:0000256" key="4">
    <source>
        <dbReference type="ARBA" id="ARBA00022692"/>
    </source>
</evidence>
<evidence type="ECO:0000256" key="1">
    <source>
        <dbReference type="ARBA" id="ARBA00004651"/>
    </source>
</evidence>
<dbReference type="PANTHER" id="PTHR43163:SF3">
    <property type="entry name" value="PEPTIDE ABC TRANSPORTER PERMEASE PROTEIN"/>
    <property type="match status" value="1"/>
</dbReference>
<reference evidence="9 10" key="1">
    <citation type="submission" date="2023-07" db="EMBL/GenBank/DDBJ databases">
        <title>Sequencing the genomes of 1000 actinobacteria strains.</title>
        <authorList>
            <person name="Klenk H.-P."/>
        </authorList>
    </citation>
    <scope>NUCLEOTIDE SEQUENCE [LARGE SCALE GENOMIC DNA]</scope>
    <source>
        <strain evidence="9 10">DSM 44109</strain>
    </source>
</reference>
<name>A0ABT9RAN9_9ACTN</name>
<comment type="caution">
    <text evidence="9">The sequence shown here is derived from an EMBL/GenBank/DDBJ whole genome shotgun (WGS) entry which is preliminary data.</text>
</comment>
<dbReference type="PANTHER" id="PTHR43163">
    <property type="entry name" value="DIPEPTIDE TRANSPORT SYSTEM PERMEASE PROTEIN DPPB-RELATED"/>
    <property type="match status" value="1"/>
</dbReference>
<evidence type="ECO:0000256" key="6">
    <source>
        <dbReference type="ARBA" id="ARBA00023136"/>
    </source>
</evidence>
<dbReference type="InterPro" id="IPR000515">
    <property type="entry name" value="MetI-like"/>
</dbReference>
<evidence type="ECO:0000256" key="5">
    <source>
        <dbReference type="ARBA" id="ARBA00022989"/>
    </source>
</evidence>
<feature type="domain" description="ABC transmembrane type-1" evidence="8">
    <location>
        <begin position="109"/>
        <end position="325"/>
    </location>
</feature>
<keyword evidence="6 7" id="KW-0472">Membrane</keyword>
<keyword evidence="10" id="KW-1185">Reference proteome</keyword>
<dbReference type="SUPFAM" id="SSF161098">
    <property type="entry name" value="MetI-like"/>
    <property type="match status" value="1"/>
</dbReference>
<dbReference type="Gene3D" id="1.10.3720.10">
    <property type="entry name" value="MetI-like"/>
    <property type="match status" value="1"/>
</dbReference>
<dbReference type="Pfam" id="PF00528">
    <property type="entry name" value="BPD_transp_1"/>
    <property type="match status" value="1"/>
</dbReference>
<feature type="transmembrane region" description="Helical" evidence="7">
    <location>
        <begin position="115"/>
        <end position="136"/>
    </location>
</feature>
<evidence type="ECO:0000313" key="10">
    <source>
        <dbReference type="Proteomes" id="UP001230426"/>
    </source>
</evidence>
<feature type="transmembrane region" description="Helical" evidence="7">
    <location>
        <begin position="256"/>
        <end position="281"/>
    </location>
</feature>
<dbReference type="InterPro" id="IPR035906">
    <property type="entry name" value="MetI-like_sf"/>
</dbReference>
<feature type="transmembrane region" description="Helical" evidence="7">
    <location>
        <begin position="148"/>
        <end position="172"/>
    </location>
</feature>
<comment type="subcellular location">
    <subcellularLocation>
        <location evidence="1 7">Cell membrane</location>
        <topology evidence="1 7">Multi-pass membrane protein</topology>
    </subcellularLocation>
</comment>
<dbReference type="Proteomes" id="UP001230426">
    <property type="component" value="Unassembled WGS sequence"/>
</dbReference>
<organism evidence="9 10">
    <name type="scientific">Streptosporangium brasiliense</name>
    <dbReference type="NCBI Taxonomy" id="47480"/>
    <lineage>
        <taxon>Bacteria</taxon>
        <taxon>Bacillati</taxon>
        <taxon>Actinomycetota</taxon>
        <taxon>Actinomycetes</taxon>
        <taxon>Streptosporangiales</taxon>
        <taxon>Streptosporangiaceae</taxon>
        <taxon>Streptosporangium</taxon>
    </lineage>
</organism>
<comment type="similarity">
    <text evidence="7">Belongs to the binding-protein-dependent transport system permease family.</text>
</comment>
<feature type="transmembrane region" description="Helical" evidence="7">
    <location>
        <begin position="203"/>
        <end position="221"/>
    </location>
</feature>
<sequence>MATDSRERGGGTMAGFLLRRLLNYLVLIVVATSLAYMLAAAALDPRSNYEGRNPPIPPAVIDARLTELNLNDRTPLTQRYLTWAGDVVRGDFGKSVTGGSVSEDLGRRVGVTLRLITIGLVLGSVAGVSVGAYAAVRQYGAFDRLSTGASFVVLAVPTVVLANILIIAGVWLNGLFGAQIFLVSGEATPGLPGGLPAQVVDRLQHLILPTLSLSLGLVAVYSRYQRNMMLDVLGADFIRTAMAKGLRRRTALIRHALRTALIPAVTYFAFTFGALLVGTTFTEKIFGWHGMGEQLVNSIATNDVNTVAAISCFAALAVLAASLASDVLHAVLDPRVRVGGARR</sequence>
<accession>A0ABT9RAN9</accession>
<keyword evidence="5 7" id="KW-1133">Transmembrane helix</keyword>
<dbReference type="PROSITE" id="PS50928">
    <property type="entry name" value="ABC_TM1"/>
    <property type="match status" value="1"/>
</dbReference>
<gene>
    <name evidence="9" type="ORF">J2S55_005585</name>
</gene>
<dbReference type="CDD" id="cd06261">
    <property type="entry name" value="TM_PBP2"/>
    <property type="match status" value="1"/>
</dbReference>
<proteinExistence type="inferred from homology"/>
<keyword evidence="3" id="KW-1003">Cell membrane</keyword>
<dbReference type="EMBL" id="JAUSRB010000002">
    <property type="protein sequence ID" value="MDP9866319.1"/>
    <property type="molecule type" value="Genomic_DNA"/>
</dbReference>
<evidence type="ECO:0000256" key="3">
    <source>
        <dbReference type="ARBA" id="ARBA00022475"/>
    </source>
</evidence>
<feature type="transmembrane region" description="Helical" evidence="7">
    <location>
        <begin position="307"/>
        <end position="332"/>
    </location>
</feature>
<evidence type="ECO:0000259" key="8">
    <source>
        <dbReference type="PROSITE" id="PS50928"/>
    </source>
</evidence>
<evidence type="ECO:0000256" key="2">
    <source>
        <dbReference type="ARBA" id="ARBA00022448"/>
    </source>
</evidence>
<keyword evidence="4 7" id="KW-0812">Transmembrane</keyword>